<organism evidence="2 3">
    <name type="scientific">Babesia microti (strain RI)</name>
    <dbReference type="NCBI Taxonomy" id="1133968"/>
    <lineage>
        <taxon>Eukaryota</taxon>
        <taxon>Sar</taxon>
        <taxon>Alveolata</taxon>
        <taxon>Apicomplexa</taxon>
        <taxon>Aconoidasida</taxon>
        <taxon>Piroplasmida</taxon>
        <taxon>Babesiidae</taxon>
        <taxon>Babesia</taxon>
    </lineage>
</organism>
<feature type="transmembrane region" description="Helical" evidence="1">
    <location>
        <begin position="130"/>
        <end position="148"/>
    </location>
</feature>
<keyword evidence="3" id="KW-1185">Reference proteome</keyword>
<dbReference type="VEuPathDB" id="PiroplasmaDB:BMR1_02g01836"/>
<dbReference type="AlphaFoldDB" id="A0A1R4AAC5"/>
<feature type="transmembrane region" description="Helical" evidence="1">
    <location>
        <begin position="153"/>
        <end position="173"/>
    </location>
</feature>
<sequence>MKDRLLLKDLVPGKPSTWNRHALSFVYASNEDTASVPVELVYPDDSISIGCNARASATLHGVTDDNNEFLESIDNSTLIVFASKHLEYGYAFRSHPKLTVLIATYITYTIILLFLYLLLGHEIINGYESLILNFVTILSHVFCIGFMVKRIEILLFIHTLFSNILLCVSSIYVKTVPQIVSMIIQTLICYHSIMAFKKESSHVFVTYNSQQ</sequence>
<dbReference type="RefSeq" id="XP_021338153.1">
    <property type="nucleotide sequence ID" value="XM_021481519.1"/>
</dbReference>
<evidence type="ECO:0000313" key="2">
    <source>
        <dbReference type="EMBL" id="SJK85948.1"/>
    </source>
</evidence>
<dbReference type="Proteomes" id="UP000002899">
    <property type="component" value="Chromosome II"/>
</dbReference>
<keyword evidence="1" id="KW-0472">Membrane</keyword>
<evidence type="ECO:0000256" key="1">
    <source>
        <dbReference type="SAM" id="Phobius"/>
    </source>
</evidence>
<proteinExistence type="predicted"/>
<feature type="transmembrane region" description="Helical" evidence="1">
    <location>
        <begin position="98"/>
        <end position="118"/>
    </location>
</feature>
<accession>A0A1R4AAC5</accession>
<name>A0A1R4AAC5_BABMR</name>
<reference evidence="2 3" key="3">
    <citation type="journal article" date="2016" name="Sci. Rep.">
        <title>Genome-wide diversity and gene expression profiling of Babesia microti isolates identify polymorphic genes that mediate host-pathogen interactions.</title>
        <authorList>
            <person name="Silva J.C."/>
            <person name="Cornillot E."/>
            <person name="McCracken C."/>
            <person name="Usmani-Brown S."/>
            <person name="Dwivedi A."/>
            <person name="Ifeonu O.O."/>
            <person name="Crabtree J."/>
            <person name="Gotia H.T."/>
            <person name="Virji A.Z."/>
            <person name="Reynes C."/>
            <person name="Colinge J."/>
            <person name="Kumar V."/>
            <person name="Lawres L."/>
            <person name="Pazzi J.E."/>
            <person name="Pablo J.V."/>
            <person name="Hung C."/>
            <person name="Brancato J."/>
            <person name="Kumari P."/>
            <person name="Orvis J."/>
            <person name="Tretina K."/>
            <person name="Chibucos M."/>
            <person name="Ott S."/>
            <person name="Sadzewicz L."/>
            <person name="Sengamalay N."/>
            <person name="Shetty A.C."/>
            <person name="Su Q."/>
            <person name="Tallon L."/>
            <person name="Fraser C.M."/>
            <person name="Frutos R."/>
            <person name="Molina D.M."/>
            <person name="Krause P.J."/>
            <person name="Ben Mamoun C."/>
        </authorList>
    </citation>
    <scope>NUCLEOTIDE SEQUENCE [LARGE SCALE GENOMIC DNA]</scope>
    <source>
        <strain evidence="2 3">RI</strain>
    </source>
</reference>
<protein>
    <submittedName>
        <fullName evidence="2">Uncharacterized protein</fullName>
    </submittedName>
</protein>
<keyword evidence="1" id="KW-1133">Transmembrane helix</keyword>
<keyword evidence="1" id="KW-0812">Transmembrane</keyword>
<reference evidence="2 3" key="2">
    <citation type="journal article" date="2013" name="PLoS ONE">
        <title>Whole genome mapping and re-organization of the nuclear and mitochondrial genomes of Babesia microti isolates.</title>
        <authorList>
            <person name="Cornillot E."/>
            <person name="Dassouli A."/>
            <person name="Garg A."/>
            <person name="Pachikara N."/>
            <person name="Randazzo S."/>
            <person name="Depoix D."/>
            <person name="Carcy B."/>
            <person name="Delbecq S."/>
            <person name="Frutos R."/>
            <person name="Silva J.C."/>
            <person name="Sutton R."/>
            <person name="Krause P.J."/>
            <person name="Mamoun C.B."/>
        </authorList>
    </citation>
    <scope>NUCLEOTIDE SEQUENCE [LARGE SCALE GENOMIC DNA]</scope>
    <source>
        <strain evidence="2 3">RI</strain>
    </source>
</reference>
<dbReference type="KEGG" id="bmic:BMR1_02g01836"/>
<dbReference type="GeneID" id="24424151"/>
<reference evidence="2 3" key="1">
    <citation type="journal article" date="2012" name="Nucleic Acids Res.">
        <title>Sequencing of the smallest Apicomplexan genome from the human pathogen Babesia microti.</title>
        <authorList>
            <person name="Cornillot E."/>
            <person name="Hadj-Kaddour K."/>
            <person name="Dassouli A."/>
            <person name="Noel B."/>
            <person name="Ranwez V."/>
            <person name="Vacherie B."/>
            <person name="Augagneur Y."/>
            <person name="Bres V."/>
            <person name="Duclos A."/>
            <person name="Randazzo S."/>
            <person name="Carcy B."/>
            <person name="Debierre-Grockiego F."/>
            <person name="Delbecq S."/>
            <person name="Moubri-Menage K."/>
            <person name="Shams-Eldin H."/>
            <person name="Usmani-Brown S."/>
            <person name="Bringaud F."/>
            <person name="Wincker P."/>
            <person name="Vivares C.P."/>
            <person name="Schwarz R.T."/>
            <person name="Schetters T.P."/>
            <person name="Krause P.J."/>
            <person name="Gorenflot A."/>
            <person name="Berry V."/>
            <person name="Barbe V."/>
            <person name="Ben Mamoun C."/>
        </authorList>
    </citation>
    <scope>NUCLEOTIDE SEQUENCE [LARGE SCALE GENOMIC DNA]</scope>
    <source>
        <strain evidence="2 3">RI</strain>
    </source>
</reference>
<evidence type="ECO:0000313" key="3">
    <source>
        <dbReference type="Proteomes" id="UP000002899"/>
    </source>
</evidence>
<dbReference type="EMBL" id="FO082872">
    <property type="protein sequence ID" value="SJK85948.1"/>
    <property type="molecule type" value="Genomic_DNA"/>
</dbReference>